<dbReference type="Pfam" id="PF01957">
    <property type="entry name" value="NfeD"/>
    <property type="match status" value="1"/>
</dbReference>
<gene>
    <name evidence="7" type="ORF">ENR15_03785</name>
</gene>
<dbReference type="EMBL" id="DSPX01000039">
    <property type="protein sequence ID" value="HGF99798.1"/>
    <property type="molecule type" value="Genomic_DNA"/>
</dbReference>
<accession>A0A7C3VFL3</accession>
<comment type="subcellular location">
    <subcellularLocation>
        <location evidence="1">Membrane</location>
        <topology evidence="1">Multi-pass membrane protein</topology>
    </subcellularLocation>
</comment>
<dbReference type="AlphaFoldDB" id="A0A7C3VFL3"/>
<evidence type="ECO:0000256" key="3">
    <source>
        <dbReference type="ARBA" id="ARBA00022989"/>
    </source>
</evidence>
<dbReference type="PANTHER" id="PTHR33507:SF3">
    <property type="entry name" value="INNER MEMBRANE PROTEIN YBBJ"/>
    <property type="match status" value="1"/>
</dbReference>
<evidence type="ECO:0000313" key="7">
    <source>
        <dbReference type="EMBL" id="HGF99798.1"/>
    </source>
</evidence>
<feature type="domain" description="NfeD-like C-terminal" evidence="6">
    <location>
        <begin position="87"/>
        <end position="141"/>
    </location>
</feature>
<proteinExistence type="predicted"/>
<sequence>MPNPFFLTPTIVWLIAGALLCLMELFIPTALVEFTMGLSAFIVAGISLIFPQVGLQVAIWFGLSVGGLIVTRRLLPKRRVSTIEAAQEAETLTEIPPGEAGRVLYEGNSWRARSDDPHTPIAPNQKVLIVGREGNTLIVVPENLLHS</sequence>
<comment type="caution">
    <text evidence="7">The sequence shown here is derived from an EMBL/GenBank/DDBJ whole genome shotgun (WGS) entry which is preliminary data.</text>
</comment>
<evidence type="ECO:0000256" key="2">
    <source>
        <dbReference type="ARBA" id="ARBA00022692"/>
    </source>
</evidence>
<dbReference type="InterPro" id="IPR002810">
    <property type="entry name" value="NfeD-like_C"/>
</dbReference>
<evidence type="ECO:0000256" key="5">
    <source>
        <dbReference type="SAM" id="Phobius"/>
    </source>
</evidence>
<evidence type="ECO:0000256" key="1">
    <source>
        <dbReference type="ARBA" id="ARBA00004141"/>
    </source>
</evidence>
<dbReference type="InterPro" id="IPR012340">
    <property type="entry name" value="NA-bd_OB-fold"/>
</dbReference>
<name>A0A7C3VFL3_9CYAN</name>
<dbReference type="InterPro" id="IPR052165">
    <property type="entry name" value="Membrane_assoc_protease"/>
</dbReference>
<keyword evidence="3 5" id="KW-1133">Transmembrane helix</keyword>
<dbReference type="PANTHER" id="PTHR33507">
    <property type="entry name" value="INNER MEMBRANE PROTEIN YBBJ"/>
    <property type="match status" value="1"/>
</dbReference>
<dbReference type="Gene3D" id="2.40.50.140">
    <property type="entry name" value="Nucleic acid-binding proteins"/>
    <property type="match status" value="1"/>
</dbReference>
<dbReference type="GO" id="GO:0005886">
    <property type="term" value="C:plasma membrane"/>
    <property type="evidence" value="ECO:0007669"/>
    <property type="project" value="TreeGrafter"/>
</dbReference>
<keyword evidence="2 5" id="KW-0812">Transmembrane</keyword>
<organism evidence="7">
    <name type="scientific">Planktothricoides sp. SpSt-374</name>
    <dbReference type="NCBI Taxonomy" id="2282167"/>
    <lineage>
        <taxon>Bacteria</taxon>
        <taxon>Bacillati</taxon>
        <taxon>Cyanobacteriota</taxon>
        <taxon>Cyanophyceae</taxon>
        <taxon>Oscillatoriophycideae</taxon>
        <taxon>Oscillatoriales</taxon>
        <taxon>Oscillatoriaceae</taxon>
        <taxon>Planktothricoides</taxon>
    </lineage>
</organism>
<keyword evidence="4 5" id="KW-0472">Membrane</keyword>
<reference evidence="7" key="1">
    <citation type="journal article" date="2020" name="mSystems">
        <title>Genome- and Community-Level Interaction Insights into Carbon Utilization and Element Cycling Functions of Hydrothermarchaeota in Hydrothermal Sediment.</title>
        <authorList>
            <person name="Zhou Z."/>
            <person name="Liu Y."/>
            <person name="Xu W."/>
            <person name="Pan J."/>
            <person name="Luo Z.H."/>
            <person name="Li M."/>
        </authorList>
    </citation>
    <scope>NUCLEOTIDE SEQUENCE [LARGE SCALE GENOMIC DNA]</scope>
    <source>
        <strain evidence="7">SpSt-374</strain>
    </source>
</reference>
<protein>
    <submittedName>
        <fullName evidence="7">NfeD family protein</fullName>
    </submittedName>
</protein>
<evidence type="ECO:0000259" key="6">
    <source>
        <dbReference type="Pfam" id="PF01957"/>
    </source>
</evidence>
<evidence type="ECO:0000256" key="4">
    <source>
        <dbReference type="ARBA" id="ARBA00023136"/>
    </source>
</evidence>
<feature type="transmembrane region" description="Helical" evidence="5">
    <location>
        <begin position="6"/>
        <end position="27"/>
    </location>
</feature>
<dbReference type="SUPFAM" id="SSF141322">
    <property type="entry name" value="NfeD domain-like"/>
    <property type="match status" value="1"/>
</dbReference>